<accession>A0A0U5BEI8</accession>
<proteinExistence type="inferred from homology"/>
<reference evidence="6 7" key="1">
    <citation type="submission" date="2015-12" db="EMBL/GenBank/DDBJ databases">
        <title>Genome sequence of Aneurinibacillus soli.</title>
        <authorList>
            <person name="Lee J.S."/>
            <person name="Lee K.C."/>
            <person name="Kim K.K."/>
            <person name="Lee B.W."/>
        </authorList>
    </citation>
    <scope>NUCLEOTIDE SEQUENCE [LARGE SCALE GENOMIC DNA]</scope>
    <source>
        <strain evidence="6 7">CB4</strain>
    </source>
</reference>
<dbReference type="Gene3D" id="3.90.76.10">
    <property type="entry name" value="Dipeptide-binding Protein, Domain 1"/>
    <property type="match status" value="1"/>
</dbReference>
<sequence>MIRKMQQKSCAIVASVLLMLILAVTGCDGNRSDTNASANILNVNNSSEPGSLHPAKAQGTHESWPLRHLFVGLTMKDPDGKVVPGAAKKWDISSDKKTYTFHLRVGQQWSNGDPVTAQDFEFAWKHVLNPATASDYAYQLYYIEGAQVYNESREKDPAKMKALADKVAVKALDEKTLEVKLVNPTPYFDQLVSFYTYYPIDKNVQESNPKWANDASTFVSNGPFKLTEWKHKRDLKMVKNESYFEKDKIKLAGINWAMVEGENTAWQMYRAGKLDLAFPLPGDVVGQLKSQKAKDFKIAPEFSTYFYRFNTTKKPFTNAKIRTALAMAIDRTIITEHIAQGGQKPAYALVAEGARDANGKDDFRTVGGDYFTEHVEQAKRLLAEGLREEGLTSMPTFNIMYNTLDLHKRIAEAIAGMWKQNLGIDVGLENTEFKVKIDREHKLDYSVARSGWVADFSDPMTFLDMFTSISTQNDTGWKNKQYDAKINTAKQSSDPAIRMKVMHDAEAILMKDMPIMPIYFYTKPYAVKENVVGVYTPADEYPILNYADIK</sequence>
<dbReference type="PANTHER" id="PTHR30290">
    <property type="entry name" value="PERIPLASMIC BINDING COMPONENT OF ABC TRANSPORTER"/>
    <property type="match status" value="1"/>
</dbReference>
<evidence type="ECO:0000313" key="6">
    <source>
        <dbReference type="EMBL" id="BAU29117.1"/>
    </source>
</evidence>
<name>A0A0U5BEI8_9BACL</name>
<keyword evidence="4" id="KW-0732">Signal</keyword>
<dbReference type="KEGG" id="asoc:CB4_03295"/>
<evidence type="ECO:0000256" key="2">
    <source>
        <dbReference type="ARBA" id="ARBA00005695"/>
    </source>
</evidence>
<dbReference type="Pfam" id="PF00496">
    <property type="entry name" value="SBP_bac_5"/>
    <property type="match status" value="1"/>
</dbReference>
<dbReference type="CDD" id="cd08504">
    <property type="entry name" value="PBP2_OppA"/>
    <property type="match status" value="1"/>
</dbReference>
<dbReference type="FunFam" id="3.10.105.10:FF:000001">
    <property type="entry name" value="Oligopeptide ABC transporter, oligopeptide-binding protein"/>
    <property type="match status" value="1"/>
</dbReference>
<dbReference type="PROSITE" id="PS51257">
    <property type="entry name" value="PROKAR_LIPOPROTEIN"/>
    <property type="match status" value="1"/>
</dbReference>
<keyword evidence="3" id="KW-0813">Transport</keyword>
<dbReference type="Gene3D" id="3.10.105.10">
    <property type="entry name" value="Dipeptide-binding Protein, Domain 3"/>
    <property type="match status" value="1"/>
</dbReference>
<dbReference type="EMBL" id="AP017312">
    <property type="protein sequence ID" value="BAU29117.1"/>
    <property type="molecule type" value="Genomic_DNA"/>
</dbReference>
<keyword evidence="7" id="KW-1185">Reference proteome</keyword>
<dbReference type="InterPro" id="IPR030678">
    <property type="entry name" value="Peptide/Ni-bd"/>
</dbReference>
<keyword evidence="5" id="KW-0653">Protein transport</keyword>
<evidence type="ECO:0000313" key="7">
    <source>
        <dbReference type="Proteomes" id="UP000217696"/>
    </source>
</evidence>
<dbReference type="PANTHER" id="PTHR30290:SF79">
    <property type="entry name" value="DIPEPTIDE-BINDING PROTEIN DPPE"/>
    <property type="match status" value="1"/>
</dbReference>
<dbReference type="RefSeq" id="WP_096466821.1">
    <property type="nucleotide sequence ID" value="NZ_AP017312.1"/>
</dbReference>
<comment type="similarity">
    <text evidence="2">Belongs to the bacterial solute-binding protein 5 family.</text>
</comment>
<dbReference type="GO" id="GO:0030288">
    <property type="term" value="C:outer membrane-bounded periplasmic space"/>
    <property type="evidence" value="ECO:0007669"/>
    <property type="project" value="UniProtKB-ARBA"/>
</dbReference>
<dbReference type="InterPro" id="IPR000914">
    <property type="entry name" value="SBP_5_dom"/>
</dbReference>
<keyword evidence="5" id="KW-0571">Peptide transport</keyword>
<evidence type="ECO:0000256" key="3">
    <source>
        <dbReference type="ARBA" id="ARBA00022448"/>
    </source>
</evidence>
<comment type="subcellular location">
    <subcellularLocation>
        <location evidence="1">Cell envelope</location>
    </subcellularLocation>
</comment>
<dbReference type="FunFam" id="3.90.76.10:FF:000001">
    <property type="entry name" value="Oligopeptide ABC transporter substrate-binding protein"/>
    <property type="match status" value="1"/>
</dbReference>
<dbReference type="GO" id="GO:0043190">
    <property type="term" value="C:ATP-binding cassette (ABC) transporter complex"/>
    <property type="evidence" value="ECO:0007669"/>
    <property type="project" value="InterPro"/>
</dbReference>
<dbReference type="GO" id="GO:0015833">
    <property type="term" value="P:peptide transport"/>
    <property type="evidence" value="ECO:0007669"/>
    <property type="project" value="UniProtKB-KW"/>
</dbReference>
<protein>
    <submittedName>
        <fullName evidence="6">Oligopeptide-binding protein OppA</fullName>
    </submittedName>
</protein>
<dbReference type="PIRSF" id="PIRSF002741">
    <property type="entry name" value="MppA"/>
    <property type="match status" value="1"/>
</dbReference>
<dbReference type="AlphaFoldDB" id="A0A0U5BEI8"/>
<evidence type="ECO:0000256" key="5">
    <source>
        <dbReference type="ARBA" id="ARBA00022856"/>
    </source>
</evidence>
<dbReference type="SUPFAM" id="SSF53850">
    <property type="entry name" value="Periplasmic binding protein-like II"/>
    <property type="match status" value="1"/>
</dbReference>
<dbReference type="InterPro" id="IPR039424">
    <property type="entry name" value="SBP_5"/>
</dbReference>
<evidence type="ECO:0000256" key="1">
    <source>
        <dbReference type="ARBA" id="ARBA00004196"/>
    </source>
</evidence>
<dbReference type="GO" id="GO:1904680">
    <property type="term" value="F:peptide transmembrane transporter activity"/>
    <property type="evidence" value="ECO:0007669"/>
    <property type="project" value="TreeGrafter"/>
</dbReference>
<dbReference type="Proteomes" id="UP000217696">
    <property type="component" value="Chromosome"/>
</dbReference>
<dbReference type="Gene3D" id="3.40.190.10">
    <property type="entry name" value="Periplasmic binding protein-like II"/>
    <property type="match status" value="1"/>
</dbReference>
<evidence type="ECO:0000256" key="4">
    <source>
        <dbReference type="ARBA" id="ARBA00022729"/>
    </source>
</evidence>
<dbReference type="OrthoDB" id="9801912at2"/>
<organism evidence="6 7">
    <name type="scientific">Aneurinibacillus soli</name>
    <dbReference type="NCBI Taxonomy" id="1500254"/>
    <lineage>
        <taxon>Bacteria</taxon>
        <taxon>Bacillati</taxon>
        <taxon>Bacillota</taxon>
        <taxon>Bacilli</taxon>
        <taxon>Bacillales</taxon>
        <taxon>Paenibacillaceae</taxon>
        <taxon>Aneurinibacillus group</taxon>
        <taxon>Aneurinibacillus</taxon>
    </lineage>
</organism>
<gene>
    <name evidence="6" type="primary">oppA</name>
    <name evidence="6" type="ORF">CB4_03295</name>
</gene>